<evidence type="ECO:0000256" key="8">
    <source>
        <dbReference type="ARBA" id="ARBA00045670"/>
    </source>
</evidence>
<dbReference type="STRING" id="671144.I4YCK0"/>
<dbReference type="FunCoup" id="I4YCK0">
    <property type="interactions" value="172"/>
</dbReference>
<dbReference type="PIRSF" id="PIRSF016089">
    <property type="entry name" value="SPC22"/>
    <property type="match status" value="1"/>
</dbReference>
<name>I4YCK0_WALMC</name>
<keyword evidence="5" id="KW-0735">Signal-anchor</keyword>
<dbReference type="PANTHER" id="PTHR12804:SF0">
    <property type="entry name" value="SIGNAL PEPTIDASE COMPLEX SUBUNIT 3"/>
    <property type="match status" value="1"/>
</dbReference>
<dbReference type="GeneID" id="18470767"/>
<dbReference type="Proteomes" id="UP000005242">
    <property type="component" value="Unassembled WGS sequence"/>
</dbReference>
<gene>
    <name evidence="11" type="ORF">WALSEDRAFT_18440</name>
</gene>
<evidence type="ECO:0000256" key="10">
    <source>
        <dbReference type="SAM" id="Phobius"/>
    </source>
</evidence>
<evidence type="ECO:0000256" key="7">
    <source>
        <dbReference type="ARBA" id="ARBA00023136"/>
    </source>
</evidence>
<evidence type="ECO:0000256" key="5">
    <source>
        <dbReference type="ARBA" id="ARBA00022968"/>
    </source>
</evidence>
<dbReference type="PANTHER" id="PTHR12804">
    <property type="entry name" value="MICROSOMAL SIGNAL PEPTIDASE 23 KD SUBUNIT SPC22/23"/>
    <property type="match status" value="1"/>
</dbReference>
<dbReference type="OrthoDB" id="10261524at2759"/>
<dbReference type="Pfam" id="PF04573">
    <property type="entry name" value="SPC22"/>
    <property type="match status" value="1"/>
</dbReference>
<comment type="similarity">
    <text evidence="2 9">Belongs to the SPCS3 family.</text>
</comment>
<sequence length="168" mass="19258">MFTTLARLNSLSAIISSSLFVLIGMISLTSLRYPESTLSNIQLTQFNVVNSYNKLNEFAFLRFDGLIDSSHLFDNWNTKQVFVQLTANYNNKNTQSSTVVWDKIIKPHQQHTRIENAKQKYSLKSKSFKDYSNATLTLTYDIQPYVGLNRQGVLHSQPIEFPNVKSNI</sequence>
<dbReference type="GO" id="GO:0005787">
    <property type="term" value="C:signal peptidase complex"/>
    <property type="evidence" value="ECO:0007669"/>
    <property type="project" value="UniProtKB-UniRule"/>
</dbReference>
<dbReference type="GO" id="GO:0006465">
    <property type="term" value="P:signal peptide processing"/>
    <property type="evidence" value="ECO:0007669"/>
    <property type="project" value="UniProtKB-UniRule"/>
</dbReference>
<dbReference type="InterPro" id="IPR007653">
    <property type="entry name" value="SPC3"/>
</dbReference>
<dbReference type="OMA" id="WVGALTW"/>
<keyword evidence="3 10" id="KW-0812">Transmembrane</keyword>
<dbReference type="AlphaFoldDB" id="I4YCK0"/>
<protein>
    <recommendedName>
        <fullName evidence="9">Signal peptidase subunit 3</fullName>
    </recommendedName>
</protein>
<evidence type="ECO:0000313" key="11">
    <source>
        <dbReference type="EMBL" id="EIM21692.1"/>
    </source>
</evidence>
<reference evidence="11 12" key="1">
    <citation type="journal article" date="2012" name="Fungal Genet. Biol.">
        <title>The genome of the xerotolerant mold Wallemia sebi reveals adaptations to osmotic stress and suggests cryptic sexual reproduction.</title>
        <authorList>
            <person name="Padamsee M."/>
            <person name="Kumar T.K.A."/>
            <person name="Riley R."/>
            <person name="Binder M."/>
            <person name="Boyd A."/>
            <person name="Calvo A.M."/>
            <person name="Furukawa K."/>
            <person name="Hesse C."/>
            <person name="Hohmann S."/>
            <person name="James T.Y."/>
            <person name="LaButti K."/>
            <person name="Lapidus A."/>
            <person name="Lindquist E."/>
            <person name="Lucas S."/>
            <person name="Miller K."/>
            <person name="Shantappa S."/>
            <person name="Grigoriev I.V."/>
            <person name="Hibbett D.S."/>
            <person name="McLaughlin D.J."/>
            <person name="Spatafora J.W."/>
            <person name="Aime M.C."/>
        </authorList>
    </citation>
    <scope>NUCLEOTIDE SEQUENCE [LARGE SCALE GENOMIC DNA]</scope>
    <source>
        <strain evidence="12">ATCC MYA-4683 / CBS 633.66</strain>
    </source>
</reference>
<dbReference type="RefSeq" id="XP_006958239.1">
    <property type="nucleotide sequence ID" value="XM_006958177.1"/>
</dbReference>
<keyword evidence="6 10" id="KW-1133">Transmembrane helix</keyword>
<evidence type="ECO:0000256" key="9">
    <source>
        <dbReference type="PIRNR" id="PIRNR016089"/>
    </source>
</evidence>
<evidence type="ECO:0000256" key="3">
    <source>
        <dbReference type="ARBA" id="ARBA00022692"/>
    </source>
</evidence>
<proteinExistence type="inferred from homology"/>
<evidence type="ECO:0000256" key="2">
    <source>
        <dbReference type="ARBA" id="ARBA00009289"/>
    </source>
</evidence>
<dbReference type="InParanoid" id="I4YCK0"/>
<evidence type="ECO:0000313" key="12">
    <source>
        <dbReference type="Proteomes" id="UP000005242"/>
    </source>
</evidence>
<dbReference type="KEGG" id="wse:WALSEDRAFT_18440"/>
<dbReference type="EMBL" id="JH668231">
    <property type="protein sequence ID" value="EIM21692.1"/>
    <property type="molecule type" value="Genomic_DNA"/>
</dbReference>
<evidence type="ECO:0000256" key="4">
    <source>
        <dbReference type="ARBA" id="ARBA00022824"/>
    </source>
</evidence>
<accession>I4YCK0</accession>
<keyword evidence="12" id="KW-1185">Reference proteome</keyword>
<organism evidence="11 12">
    <name type="scientific">Wallemia mellicola (strain ATCC MYA-4683 / CBS 633.66)</name>
    <name type="common">Wallemia sebi (CBS 633.66)</name>
    <dbReference type="NCBI Taxonomy" id="671144"/>
    <lineage>
        <taxon>Eukaryota</taxon>
        <taxon>Fungi</taxon>
        <taxon>Dikarya</taxon>
        <taxon>Basidiomycota</taxon>
        <taxon>Wallemiomycotina</taxon>
        <taxon>Wallemiomycetes</taxon>
        <taxon>Wallemiales</taxon>
        <taxon>Wallemiaceae</taxon>
        <taxon>Wallemia</taxon>
    </lineage>
</organism>
<evidence type="ECO:0000256" key="1">
    <source>
        <dbReference type="ARBA" id="ARBA00004648"/>
    </source>
</evidence>
<feature type="transmembrane region" description="Helical" evidence="10">
    <location>
        <begin position="12"/>
        <end position="31"/>
    </location>
</feature>
<comment type="function">
    <text evidence="8">Essential component of the signal peptidase complex (SPC) which catalyzes the cleavage of N-terminal signal sequences from nascent proteins as they are translocated into the lumen of the endoplasmic reticulum. Essential for the SPC catalytic activity, possibly by stabilizing and positioning the active center of the complex close to the lumenal surface. Essential for viability.</text>
</comment>
<keyword evidence="4 9" id="KW-0256">Endoplasmic reticulum</keyword>
<dbReference type="GO" id="GO:0045047">
    <property type="term" value="P:protein targeting to ER"/>
    <property type="evidence" value="ECO:0007669"/>
    <property type="project" value="TreeGrafter"/>
</dbReference>
<evidence type="ECO:0000256" key="6">
    <source>
        <dbReference type="ARBA" id="ARBA00022989"/>
    </source>
</evidence>
<keyword evidence="7 9" id="KW-0472">Membrane</keyword>
<dbReference type="eggNOG" id="KOG3372">
    <property type="taxonomic scope" value="Eukaryota"/>
</dbReference>
<comment type="subcellular location">
    <subcellularLocation>
        <location evidence="1">Endoplasmic reticulum membrane</location>
        <topology evidence="1">Single-pass type II membrane protein</topology>
    </subcellularLocation>
</comment>
<dbReference type="HOGENOM" id="CLU_068714_2_0_1"/>